<keyword evidence="1 2" id="KW-0378">Hydrolase</keyword>
<proteinExistence type="inferred from homology"/>
<gene>
    <name evidence="4" type="primary">thpR</name>
    <name evidence="4" type="ORF">ACFSJF_19050</name>
</gene>
<feature type="active site" description="Proton donor" evidence="2">
    <location>
        <position position="43"/>
    </location>
</feature>
<reference evidence="5" key="1">
    <citation type="journal article" date="2019" name="Int. J. Syst. Evol. Microbiol.">
        <title>The Global Catalogue of Microorganisms (GCM) 10K type strain sequencing project: providing services to taxonomists for standard genome sequencing and annotation.</title>
        <authorList>
            <consortium name="The Broad Institute Genomics Platform"/>
            <consortium name="The Broad Institute Genome Sequencing Center for Infectious Disease"/>
            <person name="Wu L."/>
            <person name="Ma J."/>
        </authorList>
    </citation>
    <scope>NUCLEOTIDE SEQUENCE [LARGE SCALE GENOMIC DNA]</scope>
    <source>
        <strain evidence="5">R28</strain>
    </source>
</reference>
<organism evidence="4 5">
    <name type="scientific">Ornithinibacillus salinisoli</name>
    <dbReference type="NCBI Taxonomy" id="1848459"/>
    <lineage>
        <taxon>Bacteria</taxon>
        <taxon>Bacillati</taxon>
        <taxon>Bacillota</taxon>
        <taxon>Bacilli</taxon>
        <taxon>Bacillales</taxon>
        <taxon>Bacillaceae</taxon>
        <taxon>Ornithinibacillus</taxon>
    </lineage>
</organism>
<evidence type="ECO:0000256" key="1">
    <source>
        <dbReference type="ARBA" id="ARBA00022801"/>
    </source>
</evidence>
<feature type="domain" description="A-kinase anchor protein 7-like phosphoesterase" evidence="3">
    <location>
        <begin position="6"/>
        <end position="181"/>
    </location>
</feature>
<feature type="short sequence motif" description="HXTX 1" evidence="2">
    <location>
        <begin position="43"/>
        <end position="46"/>
    </location>
</feature>
<sequence>MSISHYFIAVPLPNELKEKLAEWQKVLKKHVTYKQWPHVEDLHITLKFLGAVSEEKLKKVTMELKSMETLSPFQLNVHSIGSFGNPQKPRVLWAGVDTTEDIKDLQQKVANCAEKCGFSMENRPYRPHITLAKKWDGTGKFNLDEIRQYFIGEKYIFEVNKIILYQIFPSNTPKYKAMNTFQLVGRE</sequence>
<evidence type="ECO:0000313" key="5">
    <source>
        <dbReference type="Proteomes" id="UP001597383"/>
    </source>
</evidence>
<comment type="similarity">
    <text evidence="2">Belongs to the 2H phosphoesterase superfamily. ThpR family.</text>
</comment>
<dbReference type="PANTHER" id="PTHR35561">
    <property type="entry name" value="RNA 2',3'-CYCLIC PHOSPHODIESTERASE"/>
    <property type="match status" value="1"/>
</dbReference>
<dbReference type="InterPro" id="IPR019510">
    <property type="entry name" value="AKAP7-like_phosphoesterase"/>
</dbReference>
<evidence type="ECO:0000313" key="4">
    <source>
        <dbReference type="EMBL" id="MFD2046378.1"/>
    </source>
</evidence>
<feature type="short sequence motif" description="HXTX 2" evidence="2">
    <location>
        <begin position="128"/>
        <end position="131"/>
    </location>
</feature>
<keyword evidence="5" id="KW-1185">Reference proteome</keyword>
<dbReference type="InterPro" id="IPR004175">
    <property type="entry name" value="RNA_CPDase"/>
</dbReference>
<feature type="active site" description="Proton acceptor" evidence="2">
    <location>
        <position position="128"/>
    </location>
</feature>
<comment type="catalytic activity">
    <reaction evidence="2">
        <text>a 3'-end 2',3'-cyclophospho-ribonucleotide-RNA + H2O = a 3'-end 2'-phospho-ribonucleotide-RNA + H(+)</text>
        <dbReference type="Rhea" id="RHEA:11828"/>
        <dbReference type="Rhea" id="RHEA-COMP:10464"/>
        <dbReference type="Rhea" id="RHEA-COMP:17353"/>
        <dbReference type="ChEBI" id="CHEBI:15377"/>
        <dbReference type="ChEBI" id="CHEBI:15378"/>
        <dbReference type="ChEBI" id="CHEBI:83064"/>
        <dbReference type="ChEBI" id="CHEBI:173113"/>
        <dbReference type="EC" id="3.1.4.58"/>
    </reaction>
</comment>
<protein>
    <recommendedName>
        <fullName evidence="2">RNA 2',3'-cyclic phosphodiesterase</fullName>
        <shortName evidence="2">RNA 2',3'-CPDase</shortName>
        <ecNumber evidence="2">3.1.4.58</ecNumber>
    </recommendedName>
</protein>
<dbReference type="Gene3D" id="3.90.1140.10">
    <property type="entry name" value="Cyclic phosphodiesterase"/>
    <property type="match status" value="1"/>
</dbReference>
<dbReference type="HAMAP" id="MF_01940">
    <property type="entry name" value="RNA_CPDase"/>
    <property type="match status" value="1"/>
</dbReference>
<accession>A0ABW4W6D9</accession>
<evidence type="ECO:0000256" key="2">
    <source>
        <dbReference type="HAMAP-Rule" id="MF_01940"/>
    </source>
</evidence>
<dbReference type="EC" id="3.1.4.58" evidence="2"/>
<evidence type="ECO:0000259" key="3">
    <source>
        <dbReference type="Pfam" id="PF10469"/>
    </source>
</evidence>
<comment type="function">
    <text evidence="2">Hydrolyzes RNA 2',3'-cyclic phosphodiester to an RNA 2'-phosphomonoester.</text>
</comment>
<comment type="caution">
    <text evidence="4">The sequence shown here is derived from an EMBL/GenBank/DDBJ whole genome shotgun (WGS) entry which is preliminary data.</text>
</comment>
<dbReference type="Pfam" id="PF10469">
    <property type="entry name" value="AKAP7_NLS"/>
    <property type="match status" value="1"/>
</dbReference>
<dbReference type="EMBL" id="JBHUHQ010000021">
    <property type="protein sequence ID" value="MFD2046378.1"/>
    <property type="molecule type" value="Genomic_DNA"/>
</dbReference>
<name>A0ABW4W6D9_9BACI</name>
<dbReference type="RefSeq" id="WP_377556662.1">
    <property type="nucleotide sequence ID" value="NZ_JBHUHQ010000021.1"/>
</dbReference>
<dbReference type="Proteomes" id="UP001597383">
    <property type="component" value="Unassembled WGS sequence"/>
</dbReference>
<dbReference type="NCBIfam" id="TIGR02258">
    <property type="entry name" value="2_5_ligase"/>
    <property type="match status" value="1"/>
</dbReference>
<dbReference type="InterPro" id="IPR009097">
    <property type="entry name" value="Cyclic_Pdiesterase"/>
</dbReference>
<dbReference type="SUPFAM" id="SSF55144">
    <property type="entry name" value="LigT-like"/>
    <property type="match status" value="1"/>
</dbReference>
<dbReference type="PANTHER" id="PTHR35561:SF1">
    <property type="entry name" value="RNA 2',3'-CYCLIC PHOSPHODIESTERASE"/>
    <property type="match status" value="1"/>
</dbReference>